<dbReference type="EMBL" id="JBJUIK010000007">
    <property type="protein sequence ID" value="KAL3522847.1"/>
    <property type="molecule type" value="Genomic_DNA"/>
</dbReference>
<proteinExistence type="predicted"/>
<evidence type="ECO:0000313" key="2">
    <source>
        <dbReference type="Proteomes" id="UP001630127"/>
    </source>
</evidence>
<comment type="caution">
    <text evidence="1">The sequence shown here is derived from an EMBL/GenBank/DDBJ whole genome shotgun (WGS) entry which is preliminary data.</text>
</comment>
<name>A0ABD2ZWI4_9GENT</name>
<accession>A0ABD2ZWI4</accession>
<gene>
    <name evidence="1" type="ORF">ACH5RR_015681</name>
</gene>
<dbReference type="Proteomes" id="UP001630127">
    <property type="component" value="Unassembled WGS sequence"/>
</dbReference>
<reference evidence="1 2" key="1">
    <citation type="submission" date="2024-11" db="EMBL/GenBank/DDBJ databases">
        <title>A near-complete genome assembly of Cinchona calisaya.</title>
        <authorList>
            <person name="Lian D.C."/>
            <person name="Zhao X.W."/>
            <person name="Wei L."/>
        </authorList>
    </citation>
    <scope>NUCLEOTIDE SEQUENCE [LARGE SCALE GENOMIC DNA]</scope>
    <source>
        <tissue evidence="1">Nenye</tissue>
    </source>
</reference>
<keyword evidence="2" id="KW-1185">Reference proteome</keyword>
<dbReference type="AlphaFoldDB" id="A0ABD2ZWI4"/>
<protein>
    <submittedName>
        <fullName evidence="1">Uncharacterized protein</fullName>
    </submittedName>
</protein>
<organism evidence="1 2">
    <name type="scientific">Cinchona calisaya</name>
    <dbReference type="NCBI Taxonomy" id="153742"/>
    <lineage>
        <taxon>Eukaryota</taxon>
        <taxon>Viridiplantae</taxon>
        <taxon>Streptophyta</taxon>
        <taxon>Embryophyta</taxon>
        <taxon>Tracheophyta</taxon>
        <taxon>Spermatophyta</taxon>
        <taxon>Magnoliopsida</taxon>
        <taxon>eudicotyledons</taxon>
        <taxon>Gunneridae</taxon>
        <taxon>Pentapetalae</taxon>
        <taxon>asterids</taxon>
        <taxon>lamiids</taxon>
        <taxon>Gentianales</taxon>
        <taxon>Rubiaceae</taxon>
        <taxon>Cinchonoideae</taxon>
        <taxon>Cinchoneae</taxon>
        <taxon>Cinchona</taxon>
    </lineage>
</organism>
<evidence type="ECO:0000313" key="1">
    <source>
        <dbReference type="EMBL" id="KAL3522847.1"/>
    </source>
</evidence>
<sequence length="103" mass="11580">MWLRLIKNYGKEDSHKAMIEVGQMAVTMGSQPENTIPKPRASIDALNEPIGIGNLDNLQVVDAIPPMQIIQPQNHSTYMGFTTKQGEGILMEYSQFRPRHTTL</sequence>